<dbReference type="OrthoDB" id="5878019at2759"/>
<sequence>MLEMKLILYALSIITITQAAPKVLSDERISAILDKLRQAHSIGELAVNTPNGIYPIKDINKSNIHRIFNFDPISRKYLDTNNAKEIVADNENISSTFINVPNTSSSNKPNELKNEEVEKSNEEGTQSSTELTMNLTTTTTAVTHTEDAVVDEINNDNLTIIETLDTNYTSHEVKNESIAENLTNISTTELLVATIDNEHEKTKDDATNTSLTETKTSNDVIQSIESSDKPLKREVKEEVEGSAELLEDTTEGSGDTNDLHTDPLQDQSSLLTNQPNGNSIVVDSADALLSTINKSHKDLEQASSPNPSLPAINLPQFPGMPYVFLPVKSIQGADLPVLSYLLVPKKYENELHNIFLTAKKV</sequence>
<feature type="signal peptide" evidence="2">
    <location>
        <begin position="1"/>
        <end position="19"/>
    </location>
</feature>
<dbReference type="EMBL" id="KN716609">
    <property type="protein sequence ID" value="KJH42927.1"/>
    <property type="molecule type" value="Genomic_DNA"/>
</dbReference>
<feature type="compositionally biased region" description="Polar residues" evidence="1">
    <location>
        <begin position="99"/>
        <end position="109"/>
    </location>
</feature>
<keyword evidence="4" id="KW-1185">Reference proteome</keyword>
<evidence type="ECO:0000313" key="3">
    <source>
        <dbReference type="EMBL" id="KJH42927.1"/>
    </source>
</evidence>
<feature type="compositionally biased region" description="Polar residues" evidence="1">
    <location>
        <begin position="264"/>
        <end position="277"/>
    </location>
</feature>
<evidence type="ECO:0000256" key="2">
    <source>
        <dbReference type="SAM" id="SignalP"/>
    </source>
</evidence>
<feature type="region of interest" description="Disordered" evidence="1">
    <location>
        <begin position="99"/>
        <end position="127"/>
    </location>
</feature>
<feature type="chain" id="PRO_5002335871" evidence="2">
    <location>
        <begin position="20"/>
        <end position="361"/>
    </location>
</feature>
<feature type="compositionally biased region" description="Basic and acidic residues" evidence="1">
    <location>
        <begin position="110"/>
        <end position="122"/>
    </location>
</feature>
<feature type="compositionally biased region" description="Basic and acidic residues" evidence="1">
    <location>
        <begin position="226"/>
        <end position="239"/>
    </location>
</feature>
<proteinExistence type="predicted"/>
<gene>
    <name evidence="3" type="ORF">DICVIV_11076</name>
</gene>
<reference evidence="3 4" key="1">
    <citation type="submission" date="2013-11" db="EMBL/GenBank/DDBJ databases">
        <title>Draft genome of the bovine lungworm Dictyocaulus viviparus.</title>
        <authorList>
            <person name="Mitreva M."/>
        </authorList>
    </citation>
    <scope>NUCLEOTIDE SEQUENCE [LARGE SCALE GENOMIC DNA]</scope>
    <source>
        <strain evidence="3 4">HannoverDv2000</strain>
    </source>
</reference>
<evidence type="ECO:0000256" key="1">
    <source>
        <dbReference type="SAM" id="MobiDB-lite"/>
    </source>
</evidence>
<keyword evidence="2" id="KW-0732">Signal</keyword>
<dbReference type="AlphaFoldDB" id="A0A0D8XGT0"/>
<dbReference type="Proteomes" id="UP000053766">
    <property type="component" value="Unassembled WGS sequence"/>
</dbReference>
<protein>
    <submittedName>
        <fullName evidence="3">Uncharacterized protein</fullName>
    </submittedName>
</protein>
<feature type="region of interest" description="Disordered" evidence="1">
    <location>
        <begin position="198"/>
        <end position="277"/>
    </location>
</feature>
<reference evidence="4" key="2">
    <citation type="journal article" date="2016" name="Sci. Rep.">
        <title>Dictyocaulus viviparus genome, variome and transcriptome elucidate lungworm biology and support future intervention.</title>
        <authorList>
            <person name="McNulty S.N."/>
            <person name="Strube C."/>
            <person name="Rosa B.A."/>
            <person name="Martin J.C."/>
            <person name="Tyagi R."/>
            <person name="Choi Y.J."/>
            <person name="Wang Q."/>
            <person name="Hallsworth Pepin K."/>
            <person name="Zhang X."/>
            <person name="Ozersky P."/>
            <person name="Wilson R.K."/>
            <person name="Sternberg P.W."/>
            <person name="Gasser R.B."/>
            <person name="Mitreva M."/>
        </authorList>
    </citation>
    <scope>NUCLEOTIDE SEQUENCE [LARGE SCALE GENOMIC DNA]</scope>
    <source>
        <strain evidence="4">HannoverDv2000</strain>
    </source>
</reference>
<organism evidence="3 4">
    <name type="scientific">Dictyocaulus viviparus</name>
    <name type="common">Bovine lungworm</name>
    <dbReference type="NCBI Taxonomy" id="29172"/>
    <lineage>
        <taxon>Eukaryota</taxon>
        <taxon>Metazoa</taxon>
        <taxon>Ecdysozoa</taxon>
        <taxon>Nematoda</taxon>
        <taxon>Chromadorea</taxon>
        <taxon>Rhabditida</taxon>
        <taxon>Rhabditina</taxon>
        <taxon>Rhabditomorpha</taxon>
        <taxon>Strongyloidea</taxon>
        <taxon>Metastrongylidae</taxon>
        <taxon>Dictyocaulus</taxon>
    </lineage>
</organism>
<feature type="compositionally biased region" description="Polar residues" evidence="1">
    <location>
        <begin position="207"/>
        <end position="225"/>
    </location>
</feature>
<name>A0A0D8XGT0_DICVI</name>
<evidence type="ECO:0000313" key="4">
    <source>
        <dbReference type="Proteomes" id="UP000053766"/>
    </source>
</evidence>
<dbReference type="STRING" id="29172.A0A0D8XGT0"/>
<accession>A0A0D8XGT0</accession>